<feature type="region of interest" description="Disordered" evidence="1">
    <location>
        <begin position="1"/>
        <end position="120"/>
    </location>
</feature>
<proteinExistence type="predicted"/>
<accession>A0A2N9IGJ7</accession>
<reference evidence="3" key="1">
    <citation type="submission" date="2018-02" db="EMBL/GenBank/DDBJ databases">
        <authorList>
            <person name="Cohen D.B."/>
            <person name="Kent A.D."/>
        </authorList>
    </citation>
    <scope>NUCLEOTIDE SEQUENCE</scope>
</reference>
<feature type="compositionally biased region" description="Polar residues" evidence="1">
    <location>
        <begin position="33"/>
        <end position="79"/>
    </location>
</feature>
<feature type="domain" description="Reverse transcriptase Ty1/copia-type" evidence="2">
    <location>
        <begin position="322"/>
        <end position="564"/>
    </location>
</feature>
<evidence type="ECO:0000256" key="1">
    <source>
        <dbReference type="SAM" id="MobiDB-lite"/>
    </source>
</evidence>
<dbReference type="AlphaFoldDB" id="A0A2N9IGJ7"/>
<dbReference type="SUPFAM" id="SSF56672">
    <property type="entry name" value="DNA/RNA polymerases"/>
    <property type="match status" value="1"/>
</dbReference>
<dbReference type="Pfam" id="PF07727">
    <property type="entry name" value="RVT_2"/>
    <property type="match status" value="1"/>
</dbReference>
<dbReference type="PANTHER" id="PTHR11439:SF450">
    <property type="entry name" value="REVERSE TRANSCRIPTASE TY1_COPIA-TYPE DOMAIN-CONTAINING PROTEIN"/>
    <property type="match status" value="1"/>
</dbReference>
<name>A0A2N9IGJ7_FAGSY</name>
<sequence>MSTSYLHQLPPAEPTSHVTPPAIIPHPAESIAPFSQSENTAHASENSTPIQQSESSAVPSHQTENPAPFSNPSENSAAPKQSTKSAAPSTSSAAPQKSTKSAALSHQPENPPHTSASLSSLRLHQSEWVGVYRGRSRSVQGGEGATVRDRCGGRCDGGFGTTGWLGSSISGSTFFLSREREIEQRTAGVAGGASGWLAGWLGVTRDGREQRAGSREQRVRREIANPNKRSLNPDPPSIQTNMTLQDLDHATALSHHPMTTRSRANISKPKQMFPGLIKYPLPKALLAVQEPSLHEPSCFTEASKQPQWRSAMNTEFTALLNNGTWSLVPSKSHVNLVGCKWVFRIKRHADGSIERYKARLVAKGFHQQPGIDYSETFSPVIKPITIRTVLSLAVASHWDIRQLDVTNAFLHGVLSEDVYMTQPPGFVHPSFPNHICRLHKAIYGLKQAPRAWFSRLSQRLLALGFHGSKSDTSLFIHNSGTDLIFFLIYVDDIIVTGNNTHSIARLIQALQADFALKDLGPLHFFLGVQAYTTETGLFLSKKRYISDLLKKTNMHEAKPVSSPMSSSTVLSKFGGTALSDPSTYRSIVGSLQYLSLTRPDLAFAVNKVCQYMSHPTEDHWSAVKRILRYLKHTIHHGLLLHRTTTFSLQAFSDADWASCPDDRRSTTGYCIYLGRNLISWSSRKQRTVSRSSTESEYRAIAHASTEILWLQSLLTELGMKSTIPPVLWCDNIGATYLTANPLFHARTKHIEIDVHFVRDLVSTKALTIRFISSKDQVADTFHQAPTYT</sequence>
<dbReference type="InterPro" id="IPR013103">
    <property type="entry name" value="RVT_2"/>
</dbReference>
<dbReference type="CDD" id="cd09272">
    <property type="entry name" value="RNase_HI_RT_Ty1"/>
    <property type="match status" value="1"/>
</dbReference>
<feature type="compositionally biased region" description="Low complexity" evidence="1">
    <location>
        <begin position="80"/>
        <end position="103"/>
    </location>
</feature>
<evidence type="ECO:0000313" key="3">
    <source>
        <dbReference type="EMBL" id="SPD23183.1"/>
    </source>
</evidence>
<evidence type="ECO:0000259" key="2">
    <source>
        <dbReference type="Pfam" id="PF07727"/>
    </source>
</evidence>
<gene>
    <name evidence="3" type="ORF">FSB_LOCUS51065</name>
</gene>
<protein>
    <recommendedName>
        <fullName evidence="2">Reverse transcriptase Ty1/copia-type domain-containing protein</fullName>
    </recommendedName>
</protein>
<dbReference type="PANTHER" id="PTHR11439">
    <property type="entry name" value="GAG-POL-RELATED RETROTRANSPOSON"/>
    <property type="match status" value="1"/>
</dbReference>
<dbReference type="InterPro" id="IPR043502">
    <property type="entry name" value="DNA/RNA_pol_sf"/>
</dbReference>
<dbReference type="EMBL" id="OIVN01005582">
    <property type="protein sequence ID" value="SPD23183.1"/>
    <property type="molecule type" value="Genomic_DNA"/>
</dbReference>
<organism evidence="3">
    <name type="scientific">Fagus sylvatica</name>
    <name type="common">Beechnut</name>
    <dbReference type="NCBI Taxonomy" id="28930"/>
    <lineage>
        <taxon>Eukaryota</taxon>
        <taxon>Viridiplantae</taxon>
        <taxon>Streptophyta</taxon>
        <taxon>Embryophyta</taxon>
        <taxon>Tracheophyta</taxon>
        <taxon>Spermatophyta</taxon>
        <taxon>Magnoliopsida</taxon>
        <taxon>eudicotyledons</taxon>
        <taxon>Gunneridae</taxon>
        <taxon>Pentapetalae</taxon>
        <taxon>rosids</taxon>
        <taxon>fabids</taxon>
        <taxon>Fagales</taxon>
        <taxon>Fagaceae</taxon>
        <taxon>Fagus</taxon>
    </lineage>
</organism>